<dbReference type="RefSeq" id="WP_346106370.1">
    <property type="nucleotide sequence ID" value="NZ_BAAAOD010000059.1"/>
</dbReference>
<gene>
    <name evidence="2" type="ORF">WG925_08915</name>
</gene>
<feature type="transmembrane region" description="Helical" evidence="1">
    <location>
        <begin position="56"/>
        <end position="82"/>
    </location>
</feature>
<keyword evidence="1" id="KW-1133">Transmembrane helix</keyword>
<keyword evidence="1" id="KW-0812">Transmembrane</keyword>
<reference evidence="2 3" key="1">
    <citation type="submission" date="2024-03" db="EMBL/GenBank/DDBJ databases">
        <title>Draft genome sequence of Pseudonocardia carboxydivorans JCM 14827.</title>
        <authorList>
            <person name="Duangmal K."/>
        </authorList>
    </citation>
    <scope>NUCLEOTIDE SEQUENCE [LARGE SCALE GENOMIC DNA]</scope>
    <source>
        <strain evidence="2 3">JCM 14827</strain>
    </source>
</reference>
<keyword evidence="1" id="KW-0472">Membrane</keyword>
<dbReference type="Proteomes" id="UP001367513">
    <property type="component" value="Unassembled WGS sequence"/>
</dbReference>
<name>A0ABU9ABS1_PSEA5</name>
<evidence type="ECO:0000313" key="3">
    <source>
        <dbReference type="Proteomes" id="UP001367513"/>
    </source>
</evidence>
<evidence type="ECO:0000313" key="2">
    <source>
        <dbReference type="EMBL" id="MEK6463853.1"/>
    </source>
</evidence>
<accession>A0ABU9ABS1</accession>
<keyword evidence="3" id="KW-1185">Reference proteome</keyword>
<sequence length="85" mass="8931">MRLLAVVAGLCLVTGGIVLLPSWLERVLPDQGDQPYVYHLPPGAPEPPGPDLTWPILGVVLVGIGLVCGGAALLGLVFRLIARLR</sequence>
<comment type="caution">
    <text evidence="2">The sequence shown here is derived from an EMBL/GenBank/DDBJ whole genome shotgun (WGS) entry which is preliminary data.</text>
</comment>
<dbReference type="EMBL" id="JBBPIX010000003">
    <property type="protein sequence ID" value="MEK6463853.1"/>
    <property type="molecule type" value="Genomic_DNA"/>
</dbReference>
<organism evidence="2 3">
    <name type="scientific">Pseudonocardia alni subsp. carboxydivorans</name>
    <dbReference type="NCBI Taxonomy" id="415010"/>
    <lineage>
        <taxon>Bacteria</taxon>
        <taxon>Bacillati</taxon>
        <taxon>Actinomycetota</taxon>
        <taxon>Actinomycetes</taxon>
        <taxon>Pseudonocardiales</taxon>
        <taxon>Pseudonocardiaceae</taxon>
        <taxon>Pseudonocardia</taxon>
    </lineage>
</organism>
<evidence type="ECO:0000256" key="1">
    <source>
        <dbReference type="SAM" id="Phobius"/>
    </source>
</evidence>
<proteinExistence type="predicted"/>
<protein>
    <submittedName>
        <fullName evidence="2">Uncharacterized protein</fullName>
    </submittedName>
</protein>